<evidence type="ECO:0000256" key="6">
    <source>
        <dbReference type="ARBA" id="ARBA00023012"/>
    </source>
</evidence>
<dbReference type="InterPro" id="IPR003594">
    <property type="entry name" value="HATPase_dom"/>
</dbReference>
<reference evidence="9 10" key="1">
    <citation type="submission" date="2015-09" db="EMBL/GenBank/DDBJ databases">
        <authorList>
            <consortium name="Pathogen Informatics"/>
        </authorList>
    </citation>
    <scope>NUCLEOTIDE SEQUENCE [LARGE SCALE GENOMIC DNA]</scope>
    <source>
        <strain evidence="9 10">2789STDY5834942</strain>
    </source>
</reference>
<evidence type="ECO:0000256" key="2">
    <source>
        <dbReference type="ARBA" id="ARBA00012438"/>
    </source>
</evidence>
<keyword evidence="3" id="KW-0597">Phosphoprotein</keyword>
<dbReference type="PROSITE" id="PS50109">
    <property type="entry name" value="HIS_KIN"/>
    <property type="match status" value="1"/>
</dbReference>
<comment type="catalytic activity">
    <reaction evidence="1">
        <text>ATP + protein L-histidine = ADP + protein N-phospho-L-histidine.</text>
        <dbReference type="EC" id="2.7.13.3"/>
    </reaction>
</comment>
<dbReference type="PANTHER" id="PTHR44936:SF9">
    <property type="entry name" value="SENSOR PROTEIN CREC"/>
    <property type="match status" value="1"/>
</dbReference>
<dbReference type="Pfam" id="PF13589">
    <property type="entry name" value="HATPase_c_3"/>
    <property type="match status" value="1"/>
</dbReference>
<dbReference type="AlphaFoldDB" id="A0A174V2C3"/>
<keyword evidence="4" id="KW-0808">Transferase</keyword>
<keyword evidence="5 9" id="KW-0418">Kinase</keyword>
<evidence type="ECO:0000259" key="8">
    <source>
        <dbReference type="PROSITE" id="PS50109"/>
    </source>
</evidence>
<dbReference type="Gene3D" id="3.30.565.10">
    <property type="entry name" value="Histidine kinase-like ATPase, C-terminal domain"/>
    <property type="match status" value="2"/>
</dbReference>
<evidence type="ECO:0000313" key="9">
    <source>
        <dbReference type="EMBL" id="CUQ26175.1"/>
    </source>
</evidence>
<dbReference type="EC" id="2.7.13.3" evidence="2"/>
<gene>
    <name evidence="9" type="ORF">ERS852554_03663</name>
</gene>
<evidence type="ECO:0000256" key="7">
    <source>
        <dbReference type="SAM" id="MobiDB-lite"/>
    </source>
</evidence>
<dbReference type="GO" id="GO:0000160">
    <property type="term" value="P:phosphorelay signal transduction system"/>
    <property type="evidence" value="ECO:0007669"/>
    <property type="project" value="UniProtKB-KW"/>
</dbReference>
<dbReference type="InterPro" id="IPR036890">
    <property type="entry name" value="HATPase_C_sf"/>
</dbReference>
<keyword evidence="6" id="KW-0902">Two-component regulatory system</keyword>
<evidence type="ECO:0000256" key="5">
    <source>
        <dbReference type="ARBA" id="ARBA00022777"/>
    </source>
</evidence>
<organism evidence="9 10">
    <name type="scientific">Bacteroides uniformis</name>
    <dbReference type="NCBI Taxonomy" id="820"/>
    <lineage>
        <taxon>Bacteria</taxon>
        <taxon>Pseudomonadati</taxon>
        <taxon>Bacteroidota</taxon>
        <taxon>Bacteroidia</taxon>
        <taxon>Bacteroidales</taxon>
        <taxon>Bacteroidaceae</taxon>
        <taxon>Bacteroides</taxon>
    </lineage>
</organism>
<evidence type="ECO:0000256" key="3">
    <source>
        <dbReference type="ARBA" id="ARBA00022553"/>
    </source>
</evidence>
<accession>A0A174V2C3</accession>
<feature type="domain" description="Histidine kinase" evidence="8">
    <location>
        <begin position="646"/>
        <end position="854"/>
    </location>
</feature>
<dbReference type="SUPFAM" id="SSF55874">
    <property type="entry name" value="ATPase domain of HSP90 chaperone/DNA topoisomerase II/histidine kinase"/>
    <property type="match status" value="2"/>
</dbReference>
<sequence length="854" mass="98678">MEQMRFKISSALKDLIGKDLITNDNVAIFELVKNSYDAYATKVEITFEEDKIIIADNGKGMTFNDVRDKWLFLGFSAKKDGSEDRDIKNASYRDNIKRHYAGAKGIGRFSCDRLGKKLLLSTKSSLSSHIEQIYVDWGRFEQDQKTEFAQIDVEYAQKETGILFPNNGTTGTVLEISSLDKKSIWSRKKILELKRSLEKLINPLSEANDFEIEIICERELEKDKEERSNNKHDRDIVNGILTNSISSILNIKTTLIDIKLSGSRIYTKIADRGVDIYKISENNIHFSELKDVRISLYYLNRSAKVNFTKLMGVEPVNYGSIFLFRNGFRIMPFGAPSDDSWSLDYRAQQGNRRFLGSRDLFGRVDIITDNVEDLKEVSSRDGGLIETDVSKQLFELFKIAHRRLERYVTGVLWGEAFLRRDYFHDEMEANEERRKLLEADKMDESPDYVFSSSIGSKIDFIQLIKTLTKDNNVEVLYYNKELANILSNPQVSEEIKPQFIADLEKIAIDMNDSDLLFNIDEAKRRILELQKANELAEQKAIEAERKRIEAEEKARLAEIAKKEAERRRKEEEEQKKIAQLQAKEAELRRREEEIKRKEAEQQKIEEEEKRKKAEEDKKRIEIERDVEKSKNKYLVSTRNITKEAEDILHTIKISSNELSAAAKNISRELESISQSQKIREDLDYIFFHVERINKLSKLLTKADIAILKEHTKVDIAEYIQEYLPNYKSTLEEITFHIDFTDVVIKKIPLLDLSVILDNLINNSVKAGASKIHIDFAKEHNQLIVDFSDNGLGVDLEKFSPDVIFELGITNKRGGSGIGLNTIKETMRRELKGDIVFLGNGLHYERGATFRLTFR</sequence>
<protein>
    <recommendedName>
        <fullName evidence="2">histidine kinase</fullName>
        <ecNumber evidence="2">2.7.13.3</ecNumber>
    </recommendedName>
</protein>
<proteinExistence type="predicted"/>
<dbReference type="InterPro" id="IPR005467">
    <property type="entry name" value="His_kinase_dom"/>
</dbReference>
<dbReference type="InterPro" id="IPR050980">
    <property type="entry name" value="2C_sensor_his_kinase"/>
</dbReference>
<evidence type="ECO:0000256" key="1">
    <source>
        <dbReference type="ARBA" id="ARBA00000085"/>
    </source>
</evidence>
<feature type="region of interest" description="Disordered" evidence="7">
    <location>
        <begin position="594"/>
        <end position="617"/>
    </location>
</feature>
<evidence type="ECO:0000256" key="4">
    <source>
        <dbReference type="ARBA" id="ARBA00022679"/>
    </source>
</evidence>
<dbReference type="EMBL" id="CZBF01000008">
    <property type="protein sequence ID" value="CUQ26175.1"/>
    <property type="molecule type" value="Genomic_DNA"/>
</dbReference>
<dbReference type="GO" id="GO:0004673">
    <property type="term" value="F:protein histidine kinase activity"/>
    <property type="evidence" value="ECO:0007669"/>
    <property type="project" value="UniProtKB-EC"/>
</dbReference>
<name>A0A174V2C3_BACUN</name>
<evidence type="ECO:0000313" key="10">
    <source>
        <dbReference type="Proteomes" id="UP000095788"/>
    </source>
</evidence>
<dbReference type="PANTHER" id="PTHR44936">
    <property type="entry name" value="SENSOR PROTEIN CREC"/>
    <property type="match status" value="1"/>
</dbReference>
<dbReference type="Proteomes" id="UP000095788">
    <property type="component" value="Unassembled WGS sequence"/>
</dbReference>
<dbReference type="Pfam" id="PF02518">
    <property type="entry name" value="HATPase_c"/>
    <property type="match status" value="1"/>
</dbReference>